<accession>A0AAV7KNS2</accession>
<organism evidence="1 2">
    <name type="scientific">Pleurodeles waltl</name>
    <name type="common">Iberian ribbed newt</name>
    <dbReference type="NCBI Taxonomy" id="8319"/>
    <lineage>
        <taxon>Eukaryota</taxon>
        <taxon>Metazoa</taxon>
        <taxon>Chordata</taxon>
        <taxon>Craniata</taxon>
        <taxon>Vertebrata</taxon>
        <taxon>Euteleostomi</taxon>
        <taxon>Amphibia</taxon>
        <taxon>Batrachia</taxon>
        <taxon>Caudata</taxon>
        <taxon>Salamandroidea</taxon>
        <taxon>Salamandridae</taxon>
        <taxon>Pleurodelinae</taxon>
        <taxon>Pleurodeles</taxon>
    </lineage>
</organism>
<reference evidence="1 2" key="1">
    <citation type="journal article" date="2022" name="bioRxiv">
        <title>Sequencing and chromosome-scale assembly of the giantPleurodeles waltlgenome.</title>
        <authorList>
            <person name="Brown T."/>
            <person name="Elewa A."/>
            <person name="Iarovenko S."/>
            <person name="Subramanian E."/>
            <person name="Araus A.J."/>
            <person name="Petzold A."/>
            <person name="Susuki M."/>
            <person name="Suzuki K.-i.T."/>
            <person name="Hayashi T."/>
            <person name="Toyoda A."/>
            <person name="Oliveira C."/>
            <person name="Osipova E."/>
            <person name="Leigh N.D."/>
            <person name="Simon A."/>
            <person name="Yun M.H."/>
        </authorList>
    </citation>
    <scope>NUCLEOTIDE SEQUENCE [LARGE SCALE GENOMIC DNA]</scope>
    <source>
        <strain evidence="1">20211129_DDA</strain>
        <tissue evidence="1">Liver</tissue>
    </source>
</reference>
<gene>
    <name evidence="1" type="ORF">NDU88_000004</name>
</gene>
<sequence length="98" mass="10446">MSGGAVALAPWLALVDGHDQTLGDFSSLLGTQKGCWIPVAEGTAYLWTGTPSPRRRNTGWTALASEEPDRGEAAAIARLPLLPYWCLPVIVVCPDEDP</sequence>
<evidence type="ECO:0000313" key="1">
    <source>
        <dbReference type="EMBL" id="KAJ1079750.1"/>
    </source>
</evidence>
<proteinExistence type="predicted"/>
<dbReference type="Proteomes" id="UP001066276">
    <property type="component" value="Unassembled WGS sequence"/>
</dbReference>
<evidence type="ECO:0000313" key="2">
    <source>
        <dbReference type="Proteomes" id="UP001066276"/>
    </source>
</evidence>
<protein>
    <submittedName>
        <fullName evidence="1">Uncharacterized protein</fullName>
    </submittedName>
</protein>
<keyword evidence="2" id="KW-1185">Reference proteome</keyword>
<name>A0AAV7KNS2_PLEWA</name>
<dbReference type="AlphaFoldDB" id="A0AAV7KNS2"/>
<comment type="caution">
    <text evidence="1">The sequence shown here is derived from an EMBL/GenBank/DDBJ whole genome shotgun (WGS) entry which is preliminary data.</text>
</comment>
<dbReference type="EMBL" id="JANPWB010000018">
    <property type="protein sequence ID" value="KAJ1079750.1"/>
    <property type="molecule type" value="Genomic_DNA"/>
</dbReference>